<proteinExistence type="predicted"/>
<dbReference type="RefSeq" id="WP_120023772.1">
    <property type="nucleotide sequence ID" value="NZ_QZFV01000078.1"/>
</dbReference>
<reference evidence="2 3" key="1">
    <citation type="submission" date="2018-09" db="EMBL/GenBank/DDBJ databases">
        <title>YIM PH 21725 draft genome.</title>
        <authorList>
            <person name="Miao C."/>
        </authorList>
    </citation>
    <scope>NUCLEOTIDE SEQUENCE [LARGE SCALE GENOMIC DNA]</scope>
    <source>
        <strain evidence="3">YIM PH21725</strain>
    </source>
</reference>
<sequence length="281" mass="30710">MDRVSTMFRLCGKRFLGALGAAALCACTPAAPAPAPPAPPAPAAPFVTAMLNAGVADTTRFGYALVDVTPAEIASVHGAQQAFVWLGGYDDNTCSWSWSDAQIVALFSQYHVATPRTAGYFIADEPNTTRACPAAAGQVRARARLVRSLDSDTRHFTFANIDDPTQFRAFRDTVDVLGTDPYPCRTGRPCDWTLIPRYIAALRAAGVQRYIPVLQAFRGGPWRWPTAGELENMIAQWQRSSWSGEITFSWTYAGGNLSEHPDLLSVLRQVNEDPRFPFPQP</sequence>
<dbReference type="PROSITE" id="PS51257">
    <property type="entry name" value="PROKAR_LIPOPROTEIN"/>
    <property type="match status" value="1"/>
</dbReference>
<gene>
    <name evidence="2" type="ORF">D5S19_13935</name>
</gene>
<feature type="signal peptide" evidence="1">
    <location>
        <begin position="1"/>
        <end position="33"/>
    </location>
</feature>
<dbReference type="Proteomes" id="UP000285112">
    <property type="component" value="Unassembled WGS sequence"/>
</dbReference>
<dbReference type="AlphaFoldDB" id="A0A419I4S6"/>
<evidence type="ECO:0000313" key="2">
    <source>
        <dbReference type="EMBL" id="RJQ85481.1"/>
    </source>
</evidence>
<dbReference type="OrthoDB" id="3817502at2"/>
<evidence type="ECO:0000313" key="3">
    <source>
        <dbReference type="Proteomes" id="UP000285112"/>
    </source>
</evidence>
<organism evidence="2 3">
    <name type="scientific">Amycolatopsis panacis</name>
    <dbReference type="NCBI Taxonomy" id="2340917"/>
    <lineage>
        <taxon>Bacteria</taxon>
        <taxon>Bacillati</taxon>
        <taxon>Actinomycetota</taxon>
        <taxon>Actinomycetes</taxon>
        <taxon>Pseudonocardiales</taxon>
        <taxon>Pseudonocardiaceae</taxon>
        <taxon>Amycolatopsis</taxon>
    </lineage>
</organism>
<accession>A0A419I4S6</accession>
<keyword evidence="1" id="KW-0732">Signal</keyword>
<keyword evidence="3" id="KW-1185">Reference proteome</keyword>
<comment type="caution">
    <text evidence="2">The sequence shown here is derived from an EMBL/GenBank/DDBJ whole genome shotgun (WGS) entry which is preliminary data.</text>
</comment>
<name>A0A419I4S6_9PSEU</name>
<evidence type="ECO:0000256" key="1">
    <source>
        <dbReference type="SAM" id="SignalP"/>
    </source>
</evidence>
<dbReference type="InterPro" id="IPR017853">
    <property type="entry name" value="GH"/>
</dbReference>
<protein>
    <recommendedName>
        <fullName evidence="4">DUF1906 domain-containing protein</fullName>
    </recommendedName>
</protein>
<dbReference type="SUPFAM" id="SSF51445">
    <property type="entry name" value="(Trans)glycosidases"/>
    <property type="match status" value="1"/>
</dbReference>
<feature type="chain" id="PRO_5038873794" description="DUF1906 domain-containing protein" evidence="1">
    <location>
        <begin position="34"/>
        <end position="281"/>
    </location>
</feature>
<evidence type="ECO:0008006" key="4">
    <source>
        <dbReference type="Google" id="ProtNLM"/>
    </source>
</evidence>
<dbReference type="EMBL" id="QZFV01000078">
    <property type="protein sequence ID" value="RJQ85481.1"/>
    <property type="molecule type" value="Genomic_DNA"/>
</dbReference>